<dbReference type="InterPro" id="IPR004703">
    <property type="entry name" value="PTS_sugar-sp_permease"/>
</dbReference>
<dbReference type="GO" id="GO:0005886">
    <property type="term" value="C:plasma membrane"/>
    <property type="evidence" value="ECO:0007669"/>
    <property type="project" value="UniProtKB-SubCell"/>
</dbReference>
<feature type="transmembrane region" description="Helical" evidence="14">
    <location>
        <begin position="349"/>
        <end position="373"/>
    </location>
</feature>
<reference evidence="15" key="1">
    <citation type="journal article" date="2014" name="Int. J. Syst. Evol. Microbiol.">
        <title>Complete genome sequence of Corynebacterium casei LMG S-19264T (=DSM 44701T), isolated from a smear-ripened cheese.</title>
        <authorList>
            <consortium name="US DOE Joint Genome Institute (JGI-PGF)"/>
            <person name="Walter F."/>
            <person name="Albersmeier A."/>
            <person name="Kalinowski J."/>
            <person name="Ruckert C."/>
        </authorList>
    </citation>
    <scope>NUCLEOTIDE SEQUENCE</scope>
    <source>
        <strain evidence="15">CCM 8433</strain>
    </source>
</reference>
<keyword evidence="16" id="KW-1185">Reference proteome</keyword>
<dbReference type="PANTHER" id="PTHR33843">
    <property type="entry name" value="ASCORBATE-SPECIFIC PTS SYSTEM EIIC COMPONENT"/>
    <property type="match status" value="1"/>
</dbReference>
<evidence type="ECO:0000256" key="6">
    <source>
        <dbReference type="ARBA" id="ARBA00022683"/>
    </source>
</evidence>
<comment type="function">
    <text evidence="10">The phosphoenolpyruvate-dependent sugar phosphotransferase system (sugar PTS), a major carbohydrate active transport system, catalyzes the phosphorylation of incoming sugar substrates concomitantly with their translocation across the cell membrane. The enzyme II UlaABC PTS system is involved in ascorbate transport.</text>
</comment>
<feature type="transmembrane region" description="Helical" evidence="14">
    <location>
        <begin position="104"/>
        <end position="124"/>
    </location>
</feature>
<organism evidence="15 16">
    <name type="scientific">Enterococcus alcedinis</name>
    <dbReference type="NCBI Taxonomy" id="1274384"/>
    <lineage>
        <taxon>Bacteria</taxon>
        <taxon>Bacillati</taxon>
        <taxon>Bacillota</taxon>
        <taxon>Bacilli</taxon>
        <taxon>Lactobacillales</taxon>
        <taxon>Enterococcaceae</taxon>
        <taxon>Enterococcus</taxon>
    </lineage>
</organism>
<evidence type="ECO:0000256" key="5">
    <source>
        <dbReference type="ARBA" id="ARBA00022597"/>
    </source>
</evidence>
<evidence type="ECO:0000256" key="14">
    <source>
        <dbReference type="SAM" id="Phobius"/>
    </source>
</evidence>
<dbReference type="GO" id="GO:0009401">
    <property type="term" value="P:phosphoenolpyruvate-dependent sugar phosphotransferase system"/>
    <property type="evidence" value="ECO:0007669"/>
    <property type="project" value="UniProtKB-KW"/>
</dbReference>
<evidence type="ECO:0000256" key="11">
    <source>
        <dbReference type="ARBA" id="ARBA00038218"/>
    </source>
</evidence>
<reference evidence="15" key="2">
    <citation type="submission" date="2020-09" db="EMBL/GenBank/DDBJ databases">
        <authorList>
            <person name="Sun Q."/>
            <person name="Sedlacek I."/>
        </authorList>
    </citation>
    <scope>NUCLEOTIDE SEQUENCE</scope>
    <source>
        <strain evidence="15">CCM 8433</strain>
    </source>
</reference>
<dbReference type="RefSeq" id="WP_188367350.1">
    <property type="nucleotide sequence ID" value="NZ_BMDT01000004.1"/>
</dbReference>
<evidence type="ECO:0000256" key="12">
    <source>
        <dbReference type="ARBA" id="ARBA00039702"/>
    </source>
</evidence>
<evidence type="ECO:0000256" key="10">
    <source>
        <dbReference type="ARBA" id="ARBA00037387"/>
    </source>
</evidence>
<dbReference type="Proteomes" id="UP000622610">
    <property type="component" value="Unassembled WGS sequence"/>
</dbReference>
<sequence length="469" mass="50798">MAFIIEVFTSLFNNIIAKPEFFLAILVFVGYVLLKKSFLESLSGALKAAIGYMILQTGSSGMVQGFNPMLNGLLAKFNLSAAVIDSNFGFAAANEAIVAIGESLSSTMFVLLIGFTVNILLVLFKNITKVRTLYTTGHIMVKQAGFITWMVFFALPEFRNATGIMIIGILIGLYWAVFSNLTVEATQNLTGGERVFAVGHAQMAGIWLTDKIAHLFGKEEDDIDSIKLSKNFKVLSDNIFGTSIVMLIMFGTLLVVLGPETMAEFDPGYNPSLAFISYIITKSLSFVVNFIILQTGVRMFVTEITESFNGISDRLLKGAIPAVDCAATFGFASSNTVIIGFLFGFLGQLLAIGALVLFGSPILIISGFVPLFFDNSTLAIYANKRGGRKAAMIIPFFSGIVQVLLGAVGVVMFGLADLGGWYGNLDVSTVWLAFGALMKQFSVVGIGLVVIFMLVIPQLQYTRNKEGYF</sequence>
<keyword evidence="8 14" id="KW-1133">Transmembrane helix</keyword>
<feature type="transmembrane region" description="Helical" evidence="14">
    <location>
        <begin position="393"/>
        <end position="416"/>
    </location>
</feature>
<protein>
    <recommendedName>
        <fullName evidence="12">Ascorbate-specific PTS system EIIC component</fullName>
    </recommendedName>
    <alternativeName>
        <fullName evidence="13">Ascorbate-specific permease IIC component UlaA</fullName>
    </alternativeName>
</protein>
<keyword evidence="3" id="KW-0813">Transport</keyword>
<keyword evidence="5" id="KW-0762">Sugar transport</keyword>
<feature type="transmembrane region" description="Helical" evidence="14">
    <location>
        <begin position="46"/>
        <end position="66"/>
    </location>
</feature>
<evidence type="ECO:0000313" key="16">
    <source>
        <dbReference type="Proteomes" id="UP000622610"/>
    </source>
</evidence>
<feature type="transmembrane region" description="Helical" evidence="14">
    <location>
        <begin position="136"/>
        <end position="155"/>
    </location>
</feature>
<evidence type="ECO:0000256" key="2">
    <source>
        <dbReference type="ARBA" id="ARBA00011738"/>
    </source>
</evidence>
<comment type="subunit">
    <text evidence="2">Homodimer.</text>
</comment>
<feature type="transmembrane region" description="Helical" evidence="14">
    <location>
        <begin position="322"/>
        <end position="343"/>
    </location>
</feature>
<dbReference type="InterPro" id="IPR051562">
    <property type="entry name" value="Ascorbate-PTS_EIIC"/>
</dbReference>
<name>A0A917N676_9ENTE</name>
<evidence type="ECO:0000256" key="13">
    <source>
        <dbReference type="ARBA" id="ARBA00042859"/>
    </source>
</evidence>
<evidence type="ECO:0000256" key="9">
    <source>
        <dbReference type="ARBA" id="ARBA00023136"/>
    </source>
</evidence>
<evidence type="ECO:0000256" key="1">
    <source>
        <dbReference type="ARBA" id="ARBA00004651"/>
    </source>
</evidence>
<feature type="transmembrane region" description="Helical" evidence="14">
    <location>
        <begin position="278"/>
        <end position="301"/>
    </location>
</feature>
<keyword evidence="4" id="KW-1003">Cell membrane</keyword>
<evidence type="ECO:0000256" key="3">
    <source>
        <dbReference type="ARBA" id="ARBA00022448"/>
    </source>
</evidence>
<keyword evidence="7 14" id="KW-0812">Transmembrane</keyword>
<gene>
    <name evidence="15" type="ORF">GCM10011482_11660</name>
</gene>
<dbReference type="PANTHER" id="PTHR33843:SF4">
    <property type="entry name" value="ASCORBATE-SPECIFIC PTS SYSTEM EIIC COMPONENT"/>
    <property type="match status" value="1"/>
</dbReference>
<comment type="similarity">
    <text evidence="11">Belongs to the UlaA family.</text>
</comment>
<dbReference type="EMBL" id="BMDT01000004">
    <property type="protein sequence ID" value="GGI65512.1"/>
    <property type="molecule type" value="Genomic_DNA"/>
</dbReference>
<evidence type="ECO:0000313" key="15">
    <source>
        <dbReference type="EMBL" id="GGI65512.1"/>
    </source>
</evidence>
<keyword evidence="9 14" id="KW-0472">Membrane</keyword>
<feature type="transmembrane region" description="Helical" evidence="14">
    <location>
        <begin position="161"/>
        <end position="178"/>
    </location>
</feature>
<keyword evidence="6" id="KW-0598">Phosphotransferase system</keyword>
<comment type="subcellular location">
    <subcellularLocation>
        <location evidence="1">Cell membrane</location>
        <topology evidence="1">Multi-pass membrane protein</topology>
    </subcellularLocation>
</comment>
<feature type="transmembrane region" description="Helical" evidence="14">
    <location>
        <begin position="436"/>
        <end position="456"/>
    </location>
</feature>
<evidence type="ECO:0000256" key="8">
    <source>
        <dbReference type="ARBA" id="ARBA00022989"/>
    </source>
</evidence>
<comment type="caution">
    <text evidence="15">The sequence shown here is derived from an EMBL/GenBank/DDBJ whole genome shotgun (WGS) entry which is preliminary data.</text>
</comment>
<feature type="transmembrane region" description="Helical" evidence="14">
    <location>
        <begin position="15"/>
        <end position="34"/>
    </location>
</feature>
<dbReference type="Pfam" id="PF03611">
    <property type="entry name" value="EIIC-GAT"/>
    <property type="match status" value="1"/>
</dbReference>
<proteinExistence type="inferred from homology"/>
<accession>A0A917N676</accession>
<evidence type="ECO:0000256" key="4">
    <source>
        <dbReference type="ARBA" id="ARBA00022475"/>
    </source>
</evidence>
<dbReference type="AlphaFoldDB" id="A0A917N676"/>
<evidence type="ECO:0000256" key="7">
    <source>
        <dbReference type="ARBA" id="ARBA00022692"/>
    </source>
</evidence>
<feature type="transmembrane region" description="Helical" evidence="14">
    <location>
        <begin position="239"/>
        <end position="258"/>
    </location>
</feature>